<dbReference type="Pfam" id="PF13466">
    <property type="entry name" value="STAS_2"/>
    <property type="match status" value="1"/>
</dbReference>
<keyword evidence="3" id="KW-1185">Reference proteome</keyword>
<dbReference type="GO" id="GO:0043856">
    <property type="term" value="F:anti-sigma factor antagonist activity"/>
    <property type="evidence" value="ECO:0007669"/>
    <property type="project" value="TreeGrafter"/>
</dbReference>
<accession>A0A1T3P4L8</accession>
<comment type="caution">
    <text evidence="2">The sequence shown here is derived from an EMBL/GenBank/DDBJ whole genome shotgun (WGS) entry which is preliminary data.</text>
</comment>
<proteinExistence type="predicted"/>
<dbReference type="Gene3D" id="3.30.750.24">
    <property type="entry name" value="STAS domain"/>
    <property type="match status" value="1"/>
</dbReference>
<feature type="domain" description="STAS" evidence="1">
    <location>
        <begin position="33"/>
        <end position="126"/>
    </location>
</feature>
<dbReference type="InterPro" id="IPR058548">
    <property type="entry name" value="MlaB-like_STAS"/>
</dbReference>
<organism evidence="2 3">
    <name type="scientific">Embleya scabrispora</name>
    <dbReference type="NCBI Taxonomy" id="159449"/>
    <lineage>
        <taxon>Bacteria</taxon>
        <taxon>Bacillati</taxon>
        <taxon>Actinomycetota</taxon>
        <taxon>Actinomycetes</taxon>
        <taxon>Kitasatosporales</taxon>
        <taxon>Streptomycetaceae</taxon>
        <taxon>Embleya</taxon>
    </lineage>
</organism>
<dbReference type="InterPro" id="IPR036513">
    <property type="entry name" value="STAS_dom_sf"/>
</dbReference>
<gene>
    <name evidence="2" type="ORF">B4N89_26730</name>
</gene>
<name>A0A1T3P4L8_9ACTN</name>
<dbReference type="PANTHER" id="PTHR33495:SF2">
    <property type="entry name" value="ANTI-SIGMA FACTOR ANTAGONIST TM_1081-RELATED"/>
    <property type="match status" value="1"/>
</dbReference>
<dbReference type="InterPro" id="IPR002645">
    <property type="entry name" value="STAS_dom"/>
</dbReference>
<dbReference type="SUPFAM" id="SSF52091">
    <property type="entry name" value="SpoIIaa-like"/>
    <property type="match status" value="1"/>
</dbReference>
<dbReference type="STRING" id="159449.B4N89_26730"/>
<dbReference type="Proteomes" id="UP000190037">
    <property type="component" value="Unassembled WGS sequence"/>
</dbReference>
<dbReference type="EMBL" id="MWQN01000001">
    <property type="protein sequence ID" value="OPC84047.1"/>
    <property type="molecule type" value="Genomic_DNA"/>
</dbReference>
<dbReference type="PANTHER" id="PTHR33495">
    <property type="entry name" value="ANTI-SIGMA FACTOR ANTAGONIST TM_1081-RELATED-RELATED"/>
    <property type="match status" value="1"/>
</dbReference>
<reference evidence="2 3" key="1">
    <citation type="submission" date="2017-03" db="EMBL/GenBank/DDBJ databases">
        <title>Draft genome sequence of Streptomyces scabrisporus NF3, endophyte isolated from Amphipterygium adstringens.</title>
        <authorList>
            <person name="Vazquez M."/>
            <person name="Ceapa C.D."/>
            <person name="Rodriguez Luna D."/>
            <person name="Sanchez Esquivel S."/>
        </authorList>
    </citation>
    <scope>NUCLEOTIDE SEQUENCE [LARGE SCALE GENOMIC DNA]</scope>
    <source>
        <strain evidence="2 3">NF3</strain>
    </source>
</reference>
<sequence>MTGSAIHQERSLMDRQPSLDIHRSRGRLAEAAVSGELDADTAPFLSRQVHGVLTRHRDLILDLEGVDACDSSGFDALIELRRRAAEAGGRLFLAAPPPPMLRLLAATRSDIVFAVHADVDDARAAYTCGDSAQTSR</sequence>
<dbReference type="CDD" id="cd07043">
    <property type="entry name" value="STAS_anti-anti-sigma_factors"/>
    <property type="match status" value="1"/>
</dbReference>
<evidence type="ECO:0000259" key="1">
    <source>
        <dbReference type="PROSITE" id="PS50801"/>
    </source>
</evidence>
<evidence type="ECO:0000313" key="3">
    <source>
        <dbReference type="Proteomes" id="UP000190037"/>
    </source>
</evidence>
<protein>
    <recommendedName>
        <fullName evidence="1">STAS domain-containing protein</fullName>
    </recommendedName>
</protein>
<evidence type="ECO:0000313" key="2">
    <source>
        <dbReference type="EMBL" id="OPC84047.1"/>
    </source>
</evidence>
<dbReference type="AlphaFoldDB" id="A0A1T3P4L8"/>
<dbReference type="PROSITE" id="PS50801">
    <property type="entry name" value="STAS"/>
    <property type="match status" value="1"/>
</dbReference>